<evidence type="ECO:0000256" key="3">
    <source>
        <dbReference type="ARBA" id="ARBA00022692"/>
    </source>
</evidence>
<sequence length="251" mass="27626">MDSPVGRPALAGKLLILFTLGLFVVLVKLGFWQLSRAEEKQQLLAAQEARFQATPLTMHNLVQTPLQQAQGARMEVTGTLMATPTLLLDNQVMDGKVGYLAYRLLQVPGYKALLPVELGFIAAGNDRRILPQLSAEAVQLTLHGRLYQRQANPMSHGLGAEAGEPMRIQALDINALSVQLGKPLLNICLQPDTMPGLPLPRRWMPISMPVEKHLGYAAQWFSLAGALLVLTLLYWIRTRKKSNTSSGIETQ</sequence>
<keyword evidence="5 6" id="KW-0472">Membrane</keyword>
<feature type="transmembrane region" description="Helical" evidence="6">
    <location>
        <begin position="12"/>
        <end position="31"/>
    </location>
</feature>
<comment type="caution">
    <text evidence="7">The sequence shown here is derived from an EMBL/GenBank/DDBJ whole genome shotgun (WGS) entry which is preliminary data.</text>
</comment>
<dbReference type="CDD" id="cd06662">
    <property type="entry name" value="SURF1"/>
    <property type="match status" value="1"/>
</dbReference>
<dbReference type="GO" id="GO:0005886">
    <property type="term" value="C:plasma membrane"/>
    <property type="evidence" value="ECO:0007669"/>
    <property type="project" value="UniProtKB-SubCell"/>
</dbReference>
<dbReference type="PROSITE" id="PS50895">
    <property type="entry name" value="SURF1"/>
    <property type="match status" value="1"/>
</dbReference>
<dbReference type="Pfam" id="PF02104">
    <property type="entry name" value="SURF1"/>
    <property type="match status" value="1"/>
</dbReference>
<protein>
    <recommendedName>
        <fullName evidence="6">SURF1-like protein</fullName>
    </recommendedName>
</protein>
<proteinExistence type="inferred from homology"/>
<evidence type="ECO:0000256" key="2">
    <source>
        <dbReference type="ARBA" id="ARBA00007165"/>
    </source>
</evidence>
<dbReference type="EMBL" id="JAKUDL010000004">
    <property type="protein sequence ID" value="MCH4295178.1"/>
    <property type="molecule type" value="Genomic_DNA"/>
</dbReference>
<comment type="subcellular location">
    <subcellularLocation>
        <location evidence="6">Cell membrane</location>
        <topology evidence="6">Multi-pass membrane protein</topology>
    </subcellularLocation>
    <subcellularLocation>
        <location evidence="1">Membrane</location>
    </subcellularLocation>
</comment>
<evidence type="ECO:0000313" key="8">
    <source>
        <dbReference type="Proteomes" id="UP001297581"/>
    </source>
</evidence>
<organism evidence="7 8">
    <name type="scientific">Shewanella zhuhaiensis</name>
    <dbReference type="NCBI Taxonomy" id="2919576"/>
    <lineage>
        <taxon>Bacteria</taxon>
        <taxon>Pseudomonadati</taxon>
        <taxon>Pseudomonadota</taxon>
        <taxon>Gammaproteobacteria</taxon>
        <taxon>Alteromonadales</taxon>
        <taxon>Shewanellaceae</taxon>
        <taxon>Shewanella</taxon>
    </lineage>
</organism>
<keyword evidence="6" id="KW-1003">Cell membrane</keyword>
<keyword evidence="4 6" id="KW-1133">Transmembrane helix</keyword>
<accession>A0AAJ1BI54</accession>
<dbReference type="PANTHER" id="PTHR23427:SF2">
    <property type="entry name" value="SURFEIT LOCUS PROTEIN 1"/>
    <property type="match status" value="1"/>
</dbReference>
<dbReference type="AlphaFoldDB" id="A0AAJ1BI54"/>
<gene>
    <name evidence="7" type="ORF">MJ923_12780</name>
</gene>
<evidence type="ECO:0000256" key="4">
    <source>
        <dbReference type="ARBA" id="ARBA00022989"/>
    </source>
</evidence>
<dbReference type="InterPro" id="IPR002994">
    <property type="entry name" value="Surf1/Shy1"/>
</dbReference>
<reference evidence="7 8" key="1">
    <citation type="submission" date="2022-02" db="EMBL/GenBank/DDBJ databases">
        <title>The genome sequence of Shewanella sp. 3B26.</title>
        <authorList>
            <person name="Du J."/>
        </authorList>
    </citation>
    <scope>NUCLEOTIDE SEQUENCE [LARGE SCALE GENOMIC DNA]</scope>
    <source>
        <strain evidence="7 8">3B26</strain>
    </source>
</reference>
<dbReference type="RefSeq" id="WP_240591430.1">
    <property type="nucleotide sequence ID" value="NZ_JAKUDL010000004.1"/>
</dbReference>
<evidence type="ECO:0000313" key="7">
    <source>
        <dbReference type="EMBL" id="MCH4295178.1"/>
    </source>
</evidence>
<dbReference type="PANTHER" id="PTHR23427">
    <property type="entry name" value="SURFEIT LOCUS PROTEIN"/>
    <property type="match status" value="1"/>
</dbReference>
<keyword evidence="3 6" id="KW-0812">Transmembrane</keyword>
<evidence type="ECO:0000256" key="5">
    <source>
        <dbReference type="ARBA" id="ARBA00023136"/>
    </source>
</evidence>
<dbReference type="Proteomes" id="UP001297581">
    <property type="component" value="Unassembled WGS sequence"/>
</dbReference>
<evidence type="ECO:0000256" key="6">
    <source>
        <dbReference type="RuleBase" id="RU363076"/>
    </source>
</evidence>
<evidence type="ECO:0000256" key="1">
    <source>
        <dbReference type="ARBA" id="ARBA00004370"/>
    </source>
</evidence>
<dbReference type="InterPro" id="IPR045214">
    <property type="entry name" value="Surf1/Surf4"/>
</dbReference>
<feature type="transmembrane region" description="Helical" evidence="6">
    <location>
        <begin position="214"/>
        <end position="236"/>
    </location>
</feature>
<keyword evidence="8" id="KW-1185">Reference proteome</keyword>
<name>A0AAJ1BI54_9GAMM</name>
<comment type="similarity">
    <text evidence="2 6">Belongs to the SURF1 family.</text>
</comment>